<dbReference type="InterPro" id="IPR008869">
    <property type="entry name" value="MlaC/ttg2D"/>
</dbReference>
<feature type="chain" id="PRO_5007484089" evidence="1">
    <location>
        <begin position="23"/>
        <end position="212"/>
    </location>
</feature>
<evidence type="ECO:0000313" key="2">
    <source>
        <dbReference type="EMBL" id="KXS33475.1"/>
    </source>
</evidence>
<dbReference type="PANTHER" id="PTHR36573:SF1">
    <property type="entry name" value="INTERMEMBRANE PHOSPHOLIPID TRANSPORT SYSTEM BINDING PROTEIN MLAC"/>
    <property type="match status" value="1"/>
</dbReference>
<dbReference type="Pfam" id="PF05494">
    <property type="entry name" value="MlaC"/>
    <property type="match status" value="1"/>
</dbReference>
<dbReference type="Gene3D" id="1.10.10.640">
    <property type="entry name" value="phospholipid-binding protein"/>
    <property type="match status" value="1"/>
</dbReference>
<keyword evidence="1" id="KW-0732">Signal</keyword>
<accession>A0A139BXM8</accession>
<reference evidence="2 3" key="1">
    <citation type="submission" date="2016-02" db="EMBL/GenBank/DDBJ databases">
        <authorList>
            <person name="Wen L."/>
            <person name="He K."/>
            <person name="Yang H."/>
        </authorList>
    </citation>
    <scope>NUCLEOTIDE SEQUENCE [LARGE SCALE GENOMIC DNA]</scope>
    <source>
        <strain evidence="2">ShG14-8</strain>
    </source>
</reference>
<sequence>MQYLKKMILGAAIFCVLGTAHAEVMAPDVLIKSTVDDVITIIKHDKGIQSGDQKKIIALVDAKVLPHFDFARMTQLAVGKYWRTATPEQKQALTMEFRDMLVRTYTKVFTVYRDQTIETKPLKMEAADTEATVKTVINNPGSQAIPVNYEMEKVADGWKVFDISIEGVSMVMSYRGTFASQIQVGGIDGLIKTLSDKNAKSSAGDVRKADAK</sequence>
<protein>
    <submittedName>
        <fullName evidence="2">Toluene tolerance family protein</fullName>
    </submittedName>
</protein>
<comment type="caution">
    <text evidence="2">The sequence shown here is derived from an EMBL/GenBank/DDBJ whole genome shotgun (WGS) entry which is preliminary data.</text>
</comment>
<dbReference type="AlphaFoldDB" id="A0A139BXM8"/>
<reference evidence="2 3" key="2">
    <citation type="submission" date="2016-03" db="EMBL/GenBank/DDBJ databases">
        <title>New uncultured bacterium of the family Gallionellaceae from acid mine drainage: description and reconstruction of genome based on metagenomic analysis of microbial community.</title>
        <authorList>
            <person name="Kadnikov V."/>
            <person name="Ivasenko D."/>
            <person name="Beletsky A."/>
            <person name="Mardanov A."/>
            <person name="Danilova E."/>
            <person name="Pimenov N."/>
            <person name="Karnachuk O."/>
            <person name="Ravin N."/>
        </authorList>
    </citation>
    <scope>NUCLEOTIDE SEQUENCE [LARGE SCALE GENOMIC DNA]</scope>
    <source>
        <strain evidence="2">ShG14-8</strain>
    </source>
</reference>
<dbReference type="PANTHER" id="PTHR36573">
    <property type="entry name" value="INTERMEMBRANE PHOSPHOLIPID TRANSPORT SYSTEM BINDING PROTEIN MLAC"/>
    <property type="match status" value="1"/>
</dbReference>
<dbReference type="EMBL" id="LSLI01000005">
    <property type="protein sequence ID" value="KXS33475.1"/>
    <property type="molecule type" value="Genomic_DNA"/>
</dbReference>
<dbReference type="Proteomes" id="UP000070578">
    <property type="component" value="Unassembled WGS sequence"/>
</dbReference>
<dbReference type="Gene3D" id="3.10.450.50">
    <property type="match status" value="1"/>
</dbReference>
<dbReference type="PIRSF" id="PIRSF004649">
    <property type="entry name" value="MlaC"/>
    <property type="match status" value="1"/>
</dbReference>
<organism evidence="2 3">
    <name type="scientific">Candidatus Gallionella acididurans</name>
    <dbReference type="NCBI Taxonomy" id="1796491"/>
    <lineage>
        <taxon>Bacteria</taxon>
        <taxon>Pseudomonadati</taxon>
        <taxon>Pseudomonadota</taxon>
        <taxon>Betaproteobacteria</taxon>
        <taxon>Nitrosomonadales</taxon>
        <taxon>Gallionellaceae</taxon>
        <taxon>Gallionella</taxon>
    </lineage>
</organism>
<evidence type="ECO:0000313" key="3">
    <source>
        <dbReference type="Proteomes" id="UP000070578"/>
    </source>
</evidence>
<evidence type="ECO:0000256" key="1">
    <source>
        <dbReference type="SAM" id="SignalP"/>
    </source>
</evidence>
<proteinExistence type="predicted"/>
<feature type="signal peptide" evidence="1">
    <location>
        <begin position="1"/>
        <end position="22"/>
    </location>
</feature>
<name>A0A139BXM8_9PROT</name>
<gene>
    <name evidence="2" type="ORF">AWT59_0356</name>
</gene>
<dbReference type="PATRIC" id="fig|1796491.3.peg.390"/>